<keyword evidence="1" id="KW-1133">Transmembrane helix</keyword>
<feature type="transmembrane region" description="Helical" evidence="1">
    <location>
        <begin position="346"/>
        <end position="368"/>
    </location>
</feature>
<name>A0A0G0WUN5_9BACT</name>
<feature type="transmembrane region" description="Helical" evidence="1">
    <location>
        <begin position="380"/>
        <end position="402"/>
    </location>
</feature>
<feature type="transmembrane region" description="Helical" evidence="1">
    <location>
        <begin position="174"/>
        <end position="194"/>
    </location>
</feature>
<feature type="transmembrane region" description="Helical" evidence="1">
    <location>
        <begin position="268"/>
        <end position="287"/>
    </location>
</feature>
<keyword evidence="1" id="KW-0812">Transmembrane</keyword>
<evidence type="ECO:0000256" key="1">
    <source>
        <dbReference type="SAM" id="Phobius"/>
    </source>
</evidence>
<feature type="transmembrane region" description="Helical" evidence="1">
    <location>
        <begin position="144"/>
        <end position="162"/>
    </location>
</feature>
<feature type="transmembrane region" description="Helical" evidence="1">
    <location>
        <begin position="229"/>
        <end position="256"/>
    </location>
</feature>
<proteinExistence type="predicted"/>
<keyword evidence="1" id="KW-0472">Membrane</keyword>
<accession>A0A0G0WUN5</accession>
<dbReference type="EMBL" id="LCAG01000001">
    <property type="protein sequence ID" value="KKR88135.1"/>
    <property type="molecule type" value="Genomic_DNA"/>
</dbReference>
<feature type="transmembrane region" description="Helical" evidence="1">
    <location>
        <begin position="491"/>
        <end position="514"/>
    </location>
</feature>
<evidence type="ECO:0000313" key="2">
    <source>
        <dbReference type="EMBL" id="KKR88135.1"/>
    </source>
</evidence>
<evidence type="ECO:0000313" key="3">
    <source>
        <dbReference type="Proteomes" id="UP000034854"/>
    </source>
</evidence>
<dbReference type="Pfam" id="PF09913">
    <property type="entry name" value="DUF2142"/>
    <property type="match status" value="1"/>
</dbReference>
<reference evidence="2 3" key="1">
    <citation type="journal article" date="2015" name="Nature">
        <title>rRNA introns, odd ribosomes, and small enigmatic genomes across a large radiation of phyla.</title>
        <authorList>
            <person name="Brown C.T."/>
            <person name="Hug L.A."/>
            <person name="Thomas B.C."/>
            <person name="Sharon I."/>
            <person name="Castelle C.J."/>
            <person name="Singh A."/>
            <person name="Wilkins M.J."/>
            <person name="Williams K.H."/>
            <person name="Banfield J.F."/>
        </authorList>
    </citation>
    <scope>NUCLEOTIDE SEQUENCE [LARGE SCALE GENOMIC DNA]</scope>
</reference>
<organism evidence="2 3">
    <name type="scientific">Candidatus Curtissbacteria bacterium GW2011_GWA1_41_11</name>
    <dbReference type="NCBI Taxonomy" id="1618409"/>
    <lineage>
        <taxon>Bacteria</taxon>
        <taxon>Candidatus Curtissiibacteriota</taxon>
    </lineage>
</organism>
<evidence type="ECO:0008006" key="4">
    <source>
        <dbReference type="Google" id="ProtNLM"/>
    </source>
</evidence>
<feature type="transmembrane region" description="Helical" evidence="1">
    <location>
        <begin position="448"/>
        <end position="471"/>
    </location>
</feature>
<dbReference type="InterPro" id="IPR018674">
    <property type="entry name" value="DUF2142_membrane"/>
</dbReference>
<dbReference type="AlphaFoldDB" id="A0A0G0WUN5"/>
<gene>
    <name evidence="2" type="ORF">UU34_C0001G0132</name>
</gene>
<protein>
    <recommendedName>
        <fullName evidence="4">Glycosyltransferase RgtA/B/C/D-like domain-containing protein</fullName>
    </recommendedName>
</protein>
<dbReference type="Proteomes" id="UP000034854">
    <property type="component" value="Unassembled WGS sequence"/>
</dbReference>
<comment type="caution">
    <text evidence="2">The sequence shown here is derived from an EMBL/GenBank/DDBJ whole genome shotgun (WGS) entry which is preliminary data.</text>
</comment>
<sequence length="524" mass="61370">MKKLLSILFIATFLNGLSWLVLIPIWQYPDEQAHFAQVQDMAETENVYIKKNFDTSYEIALSEIILGTARNTFGNNKFVYNPYFRIEYSNTQYGLREFEIQALSKQSRRLMVKDEATKNPPLYYYLGSIIYRLVYDGSIFTRVFAVRILSLLFFSLSVFVTYKIGEIVFEKDKLLSLTLPTLVAFKPMIVFSSTGVLPDSLTNLLFSVILLMSLKIIKGELNFVNLTLAALTIIFGVITRQQFLISFLILIFAIILRVKSNFQSVRHVIFVIVIFLLFLLFANRYGLNVPIISHFRLAELLNLNIEKISLYSFLDYAIWTLKHTFSEVWPWYWGVYRWLSLTLPPIYYQIVNRLIILAAMGLVIKFAILFRKKEIKKYDVYLIFLVLTSFIYFTIITVWDYLFKLKSGFSFGIQGRYFFPLVTAHMAILVYGFWQIFSILLKKFKNYAILFIVLLMILFNDLTIYHIALSYYETSNLEIFITQASQYKPYFIKGLPIITILVGTVFSQIIYILLLNRYVRRGKI</sequence>
<feature type="transmembrane region" description="Helical" evidence="1">
    <location>
        <begin position="417"/>
        <end position="441"/>
    </location>
</feature>